<dbReference type="GO" id="GO:0042761">
    <property type="term" value="P:very long-chain fatty acid biosynthetic process"/>
    <property type="evidence" value="ECO:0007669"/>
    <property type="project" value="TreeGrafter"/>
</dbReference>
<dbReference type="PANTHER" id="PTHR11157">
    <property type="entry name" value="FATTY ACID ACYL TRANSFERASE-RELATED"/>
    <property type="match status" value="1"/>
</dbReference>
<accession>A0A8E8H9G1</accession>
<evidence type="ECO:0000256" key="9">
    <source>
        <dbReference type="ARBA" id="ARBA00023160"/>
    </source>
</evidence>
<evidence type="ECO:0000256" key="5">
    <source>
        <dbReference type="ARBA" id="ARBA00022832"/>
    </source>
</evidence>
<keyword evidence="7 10" id="KW-0443">Lipid metabolism</keyword>
<keyword evidence="6 10" id="KW-1133">Transmembrane helix</keyword>
<dbReference type="GO" id="GO:0005789">
    <property type="term" value="C:endoplasmic reticulum membrane"/>
    <property type="evidence" value="ECO:0007669"/>
    <property type="project" value="TreeGrafter"/>
</dbReference>
<keyword evidence="8 10" id="KW-0472">Membrane</keyword>
<dbReference type="GO" id="GO:0009922">
    <property type="term" value="F:fatty acid elongase activity"/>
    <property type="evidence" value="ECO:0007669"/>
    <property type="project" value="UniProtKB-EC"/>
</dbReference>
<reference evidence="11" key="1">
    <citation type="journal article" date="2021" name="Open Biol.">
        <title>A complete enzymatic capacity for biosynthesis of docosahexaenoic acid (DHA, 22 : 6n-3) exists in the marine Harpacticoida copepod Tigriopus californicus.</title>
        <authorList>
            <person name="Kabeya N."/>
            <person name="Ogino M."/>
            <person name="Ushio H."/>
            <person name="Haga Y."/>
            <person name="Satoh S."/>
            <person name="Navarro J.C."/>
            <person name="Monroig O."/>
        </authorList>
    </citation>
    <scope>NUCLEOTIDE SEQUENCE</scope>
</reference>
<keyword evidence="4 10" id="KW-0812">Transmembrane</keyword>
<dbReference type="PANTHER" id="PTHR11157:SF12">
    <property type="entry name" value="ELONGATION OF VERY LONG CHAIN FATTY ACIDS PROTEIN 4"/>
    <property type="match status" value="1"/>
</dbReference>
<dbReference type="GO" id="GO:0019367">
    <property type="term" value="P:fatty acid elongation, saturated fatty acid"/>
    <property type="evidence" value="ECO:0007669"/>
    <property type="project" value="TreeGrafter"/>
</dbReference>
<evidence type="ECO:0000256" key="4">
    <source>
        <dbReference type="ARBA" id="ARBA00022692"/>
    </source>
</evidence>
<evidence type="ECO:0000256" key="6">
    <source>
        <dbReference type="ARBA" id="ARBA00022989"/>
    </source>
</evidence>
<evidence type="ECO:0000256" key="7">
    <source>
        <dbReference type="ARBA" id="ARBA00023098"/>
    </source>
</evidence>
<dbReference type="InterPro" id="IPR002076">
    <property type="entry name" value="ELO_fam"/>
</dbReference>
<name>A0A8E8H9G1_TIGCA</name>
<dbReference type="InterPro" id="IPR030457">
    <property type="entry name" value="ELO_CS"/>
</dbReference>
<evidence type="ECO:0000256" key="8">
    <source>
        <dbReference type="ARBA" id="ARBA00023136"/>
    </source>
</evidence>
<feature type="transmembrane region" description="Helical" evidence="10">
    <location>
        <begin position="252"/>
        <end position="270"/>
    </location>
</feature>
<dbReference type="Pfam" id="PF01151">
    <property type="entry name" value="ELO"/>
    <property type="match status" value="1"/>
</dbReference>
<feature type="transmembrane region" description="Helical" evidence="10">
    <location>
        <begin position="49"/>
        <end position="67"/>
    </location>
</feature>
<feature type="transmembrane region" description="Helical" evidence="10">
    <location>
        <begin position="178"/>
        <end position="199"/>
    </location>
</feature>
<feature type="transmembrane region" description="Helical" evidence="10">
    <location>
        <begin position="220"/>
        <end position="240"/>
    </location>
</feature>
<dbReference type="PROSITE" id="PS01188">
    <property type="entry name" value="ELO"/>
    <property type="match status" value="1"/>
</dbReference>
<dbReference type="GO" id="GO:0034626">
    <property type="term" value="P:fatty acid elongation, polyunsaturated fatty acid"/>
    <property type="evidence" value="ECO:0007669"/>
    <property type="project" value="TreeGrafter"/>
</dbReference>
<feature type="transmembrane region" description="Helical" evidence="10">
    <location>
        <begin position="128"/>
        <end position="147"/>
    </location>
</feature>
<keyword evidence="5 10" id="KW-0276">Fatty acid metabolism</keyword>
<feature type="transmembrane region" description="Helical" evidence="10">
    <location>
        <begin position="74"/>
        <end position="97"/>
    </location>
</feature>
<dbReference type="GO" id="GO:0030148">
    <property type="term" value="P:sphingolipid biosynthetic process"/>
    <property type="evidence" value="ECO:0007669"/>
    <property type="project" value="TreeGrafter"/>
</dbReference>
<dbReference type="AlphaFoldDB" id="A0A8E8H9G1"/>
<sequence length="282" mass="32635">MNTLEAGIVMVNSTLSIPGQFGHRAIEWYSHIMSVADSRVEKWPLMSSPFPAILITIGYISLCYMVPKMPNKGYIIVSKLLLPYNLVNVCLNLYIFYELFNVVQHYNWICEPVDYSENEIALRAASALWWYFISKLIDFLDTVFIILRGKTRQLTFLHVYHHSTMFVLWWIGVKYVAGGSSAFGACINSGVHVLMYTYYAICSKQTNSVVLGICKRFKKYLTILQMLQFVAAMIMGLNALRVGCPFPLWMQYAMIFYMVTFLALFGNFYISRYTLQRYDKNN</sequence>
<dbReference type="GO" id="GO:0034625">
    <property type="term" value="P:fatty acid elongation, monounsaturated fatty acid"/>
    <property type="evidence" value="ECO:0007669"/>
    <property type="project" value="TreeGrafter"/>
</dbReference>
<evidence type="ECO:0000256" key="1">
    <source>
        <dbReference type="ARBA" id="ARBA00004141"/>
    </source>
</evidence>
<evidence type="ECO:0000313" key="11">
    <source>
        <dbReference type="EMBL" id="QWC69501.1"/>
    </source>
</evidence>
<dbReference type="EC" id="2.3.1.199" evidence="10"/>
<keyword evidence="2 10" id="KW-0444">Lipid biosynthesis</keyword>
<keyword evidence="9 10" id="KW-0275">Fatty acid biosynthesis</keyword>
<dbReference type="EMBL" id="MW246081">
    <property type="protein sequence ID" value="QWC69501.1"/>
    <property type="molecule type" value="mRNA"/>
</dbReference>
<keyword evidence="3 10" id="KW-0808">Transferase</keyword>
<comment type="subcellular location">
    <subcellularLocation>
        <location evidence="1">Membrane</location>
        <topology evidence="1">Multi-pass membrane protein</topology>
    </subcellularLocation>
</comment>
<evidence type="ECO:0000256" key="10">
    <source>
        <dbReference type="RuleBase" id="RU361115"/>
    </source>
</evidence>
<evidence type="ECO:0000256" key="2">
    <source>
        <dbReference type="ARBA" id="ARBA00022516"/>
    </source>
</evidence>
<comment type="similarity">
    <text evidence="10">Belongs to the ELO family.</text>
</comment>
<organism evidence="11">
    <name type="scientific">Tigriopus californicus</name>
    <name type="common">Marine copepod</name>
    <dbReference type="NCBI Taxonomy" id="6832"/>
    <lineage>
        <taxon>Eukaryota</taxon>
        <taxon>Metazoa</taxon>
        <taxon>Ecdysozoa</taxon>
        <taxon>Arthropoda</taxon>
        <taxon>Crustacea</taxon>
        <taxon>Multicrustacea</taxon>
        <taxon>Hexanauplia</taxon>
        <taxon>Copepoda</taxon>
        <taxon>Harpacticoida</taxon>
        <taxon>Harpacticidae</taxon>
        <taxon>Tigriopus</taxon>
    </lineage>
</organism>
<evidence type="ECO:0000256" key="3">
    <source>
        <dbReference type="ARBA" id="ARBA00022679"/>
    </source>
</evidence>
<feature type="transmembrane region" description="Helical" evidence="10">
    <location>
        <begin position="154"/>
        <end position="172"/>
    </location>
</feature>
<proteinExistence type="evidence at transcript level"/>
<protein>
    <recommendedName>
        <fullName evidence="10">Elongation of very long chain fatty acids protein</fullName>
        <ecNumber evidence="10">2.3.1.199</ecNumber>
    </recommendedName>
    <alternativeName>
        <fullName evidence="10">Very-long-chain 3-oxoacyl-CoA synthase</fullName>
    </alternativeName>
</protein>
<comment type="catalytic activity">
    <reaction evidence="10">
        <text>a very-long-chain acyl-CoA + malonyl-CoA + H(+) = a very-long-chain 3-oxoacyl-CoA + CO2 + CoA</text>
        <dbReference type="Rhea" id="RHEA:32727"/>
        <dbReference type="ChEBI" id="CHEBI:15378"/>
        <dbReference type="ChEBI" id="CHEBI:16526"/>
        <dbReference type="ChEBI" id="CHEBI:57287"/>
        <dbReference type="ChEBI" id="CHEBI:57384"/>
        <dbReference type="ChEBI" id="CHEBI:90725"/>
        <dbReference type="ChEBI" id="CHEBI:90736"/>
        <dbReference type="EC" id="2.3.1.199"/>
    </reaction>
</comment>